<proteinExistence type="predicted"/>
<name>A0A9D1HU80_9BACT</name>
<dbReference type="Proteomes" id="UP000824087">
    <property type="component" value="Unassembled WGS sequence"/>
</dbReference>
<accession>A0A9D1HU80</accession>
<feature type="transmembrane region" description="Helical" evidence="1">
    <location>
        <begin position="101"/>
        <end position="122"/>
    </location>
</feature>
<keyword evidence="1" id="KW-1133">Transmembrane helix</keyword>
<sequence length="265" mass="30364">MKRELKEVLKGADKKTLTVYLILRFLVIITLIAQILHQNWHDVFLCILTLILFTIPFIIDKKFKIDLPTPLEIIILLFIFSAEILGEIQNFYGIFKHWDTILHTLNGFLSAAIGFSLIDILNRSERVHIHLTPIFVALVAFCFSMTIGVLWEFFEFGGDQLLKMDMQKDRVVETISTVELNPEGKNVPVIVKGIDHTTISYQEDGETKEITVEGGYLDIGIIDTMKDLLVNFVGAVIFSIIGYLYIHNRDKYKIAESFIPVLKEE</sequence>
<dbReference type="Pfam" id="PF09997">
    <property type="entry name" value="DUF2238"/>
    <property type="match status" value="1"/>
</dbReference>
<feature type="transmembrane region" description="Helical" evidence="1">
    <location>
        <begin position="71"/>
        <end position="95"/>
    </location>
</feature>
<keyword evidence="1" id="KW-0472">Membrane</keyword>
<organism evidence="2 3">
    <name type="scientific">Candidatus Fimihabitans intestinipullorum</name>
    <dbReference type="NCBI Taxonomy" id="2840820"/>
    <lineage>
        <taxon>Bacteria</taxon>
        <taxon>Bacillati</taxon>
        <taxon>Mycoplasmatota</taxon>
        <taxon>Mycoplasmatota incertae sedis</taxon>
        <taxon>Candidatus Fimihabitans</taxon>
    </lineage>
</organism>
<feature type="transmembrane region" description="Helical" evidence="1">
    <location>
        <begin position="42"/>
        <end position="59"/>
    </location>
</feature>
<evidence type="ECO:0000256" key="1">
    <source>
        <dbReference type="SAM" id="Phobius"/>
    </source>
</evidence>
<dbReference type="AlphaFoldDB" id="A0A9D1HU80"/>
<comment type="caution">
    <text evidence="2">The sequence shown here is derived from an EMBL/GenBank/DDBJ whole genome shotgun (WGS) entry which is preliminary data.</text>
</comment>
<feature type="transmembrane region" description="Helical" evidence="1">
    <location>
        <begin position="228"/>
        <end position="246"/>
    </location>
</feature>
<reference evidence="2" key="2">
    <citation type="journal article" date="2021" name="PeerJ">
        <title>Extensive microbial diversity within the chicken gut microbiome revealed by metagenomics and culture.</title>
        <authorList>
            <person name="Gilroy R."/>
            <person name="Ravi A."/>
            <person name="Getino M."/>
            <person name="Pursley I."/>
            <person name="Horton D.L."/>
            <person name="Alikhan N.F."/>
            <person name="Baker D."/>
            <person name="Gharbi K."/>
            <person name="Hall N."/>
            <person name="Watson M."/>
            <person name="Adriaenssens E.M."/>
            <person name="Foster-Nyarko E."/>
            <person name="Jarju S."/>
            <person name="Secka A."/>
            <person name="Antonio M."/>
            <person name="Oren A."/>
            <person name="Chaudhuri R.R."/>
            <person name="La Ragione R."/>
            <person name="Hildebrand F."/>
            <person name="Pallen M.J."/>
        </authorList>
    </citation>
    <scope>NUCLEOTIDE SEQUENCE</scope>
    <source>
        <strain evidence="2">CHK197-8231</strain>
    </source>
</reference>
<evidence type="ECO:0000313" key="2">
    <source>
        <dbReference type="EMBL" id="HIU22616.1"/>
    </source>
</evidence>
<protein>
    <submittedName>
        <fullName evidence="2">Uncharacterized protein</fullName>
    </submittedName>
</protein>
<feature type="transmembrane region" description="Helical" evidence="1">
    <location>
        <begin position="16"/>
        <end position="36"/>
    </location>
</feature>
<keyword evidence="1" id="KW-0812">Transmembrane</keyword>
<reference evidence="2" key="1">
    <citation type="submission" date="2020-10" db="EMBL/GenBank/DDBJ databases">
        <authorList>
            <person name="Gilroy R."/>
        </authorList>
    </citation>
    <scope>NUCLEOTIDE SEQUENCE</scope>
    <source>
        <strain evidence="2">CHK197-8231</strain>
    </source>
</reference>
<dbReference type="EMBL" id="DVML01000021">
    <property type="protein sequence ID" value="HIU22616.1"/>
    <property type="molecule type" value="Genomic_DNA"/>
</dbReference>
<evidence type="ECO:0000313" key="3">
    <source>
        <dbReference type="Proteomes" id="UP000824087"/>
    </source>
</evidence>
<gene>
    <name evidence="2" type="ORF">IAD49_03445</name>
</gene>
<dbReference type="InterPro" id="IPR014509">
    <property type="entry name" value="YjdF-like"/>
</dbReference>
<feature type="transmembrane region" description="Helical" evidence="1">
    <location>
        <begin position="134"/>
        <end position="154"/>
    </location>
</feature>